<dbReference type="AlphaFoldDB" id="A0A532UQJ9"/>
<proteinExistence type="predicted"/>
<sequence length="295" mass="33340">MSCSLDRGSIALLRAISHGGWAVPADLARLACVSSEEIDARLQALRHSGVIGPFRAAPFLPAMHGGLWARYVVRLYKLDLKLEERLVGNLSGLEESLHNACFFTKRFPRTSFFCFSQTAEELKLILREAGVEEEPLEVLSYNFPFSVVLSDEERLLLRTVNSTGEVIPSLLARQLEREPSWVQAKLRRLILHSDNPQGVAILRATIHWYRIDNFIHAHVLIPIEAKERLSELFKGLDWDELSWPGESSETIAVEADFRGWGHFAEWKSYLELAGFPPAGFALSAEERIHAKGFEF</sequence>
<reference evidence="1 2" key="1">
    <citation type="submission" date="2017-06" db="EMBL/GenBank/DDBJ databases">
        <title>Novel microbial phyla capable of carbon fixation and sulfur reduction in deep-sea sediments.</title>
        <authorList>
            <person name="Huang J."/>
            <person name="Baker B."/>
            <person name="Wang Y."/>
        </authorList>
    </citation>
    <scope>NUCLEOTIDE SEQUENCE [LARGE SCALE GENOMIC DNA]</scope>
    <source>
        <strain evidence="1">B3_TA06</strain>
    </source>
</reference>
<name>A0A532UQJ9_UNCT6</name>
<evidence type="ECO:0000313" key="2">
    <source>
        <dbReference type="Proteomes" id="UP000317778"/>
    </source>
</evidence>
<evidence type="ECO:0000313" key="1">
    <source>
        <dbReference type="EMBL" id="TKJ37220.1"/>
    </source>
</evidence>
<dbReference type="Proteomes" id="UP000317778">
    <property type="component" value="Unassembled WGS sequence"/>
</dbReference>
<evidence type="ECO:0008006" key="3">
    <source>
        <dbReference type="Google" id="ProtNLM"/>
    </source>
</evidence>
<accession>A0A532UQJ9</accession>
<protein>
    <recommendedName>
        <fullName evidence="3">HTH asnC-type domain-containing protein</fullName>
    </recommendedName>
</protein>
<comment type="caution">
    <text evidence="1">The sequence shown here is derived from an EMBL/GenBank/DDBJ whole genome shotgun (WGS) entry which is preliminary data.</text>
</comment>
<organism evidence="1 2">
    <name type="scientific">candidate division TA06 bacterium B3_TA06</name>
    <dbReference type="NCBI Taxonomy" id="2012487"/>
    <lineage>
        <taxon>Bacteria</taxon>
        <taxon>Bacteria division TA06</taxon>
    </lineage>
</organism>
<dbReference type="EMBL" id="NJBO01000035">
    <property type="protein sequence ID" value="TKJ37220.1"/>
    <property type="molecule type" value="Genomic_DNA"/>
</dbReference>
<gene>
    <name evidence="1" type="ORF">CEE36_11190</name>
</gene>